<dbReference type="AlphaFoldDB" id="A0A6C0CWC3"/>
<protein>
    <recommendedName>
        <fullName evidence="3">Lectin/glucanase superfamily protein</fullName>
    </recommendedName>
</protein>
<dbReference type="EMBL" id="MN739499">
    <property type="protein sequence ID" value="QHT08641.1"/>
    <property type="molecule type" value="Genomic_DNA"/>
</dbReference>
<evidence type="ECO:0000313" key="2">
    <source>
        <dbReference type="EMBL" id="QHT08641.1"/>
    </source>
</evidence>
<keyword evidence="1" id="KW-0472">Membrane</keyword>
<keyword evidence="1" id="KW-1133">Transmembrane helix</keyword>
<keyword evidence="1" id="KW-0812">Transmembrane</keyword>
<dbReference type="SUPFAM" id="SSF49899">
    <property type="entry name" value="Concanavalin A-like lectins/glucanases"/>
    <property type="match status" value="1"/>
</dbReference>
<evidence type="ECO:0000256" key="1">
    <source>
        <dbReference type="SAM" id="Phobius"/>
    </source>
</evidence>
<accession>A0A6C0CWC3</accession>
<proteinExistence type="predicted"/>
<name>A0A6C0CWC3_9ZZZZ</name>
<reference evidence="2" key="1">
    <citation type="journal article" date="2020" name="Nature">
        <title>Giant virus diversity and host interactions through global metagenomics.</title>
        <authorList>
            <person name="Schulz F."/>
            <person name="Roux S."/>
            <person name="Paez-Espino D."/>
            <person name="Jungbluth S."/>
            <person name="Walsh D.A."/>
            <person name="Denef V.J."/>
            <person name="McMahon K.D."/>
            <person name="Konstantinidis K.T."/>
            <person name="Eloe-Fadrosh E.A."/>
            <person name="Kyrpides N.C."/>
            <person name="Woyke T."/>
        </authorList>
    </citation>
    <scope>NUCLEOTIDE SEQUENCE</scope>
    <source>
        <strain evidence="2">GVMAG-M-3300023109-53</strain>
    </source>
</reference>
<feature type="transmembrane region" description="Helical" evidence="1">
    <location>
        <begin position="6"/>
        <end position="24"/>
    </location>
</feature>
<organism evidence="2">
    <name type="scientific">viral metagenome</name>
    <dbReference type="NCBI Taxonomy" id="1070528"/>
    <lineage>
        <taxon>unclassified sequences</taxon>
        <taxon>metagenomes</taxon>
        <taxon>organismal metagenomes</taxon>
    </lineage>
</organism>
<dbReference type="Gene3D" id="2.60.120.200">
    <property type="match status" value="1"/>
</dbReference>
<evidence type="ECO:0008006" key="3">
    <source>
        <dbReference type="Google" id="ProtNLM"/>
    </source>
</evidence>
<sequence length="230" mass="25146">MVVKNIIIGVVVILLIIVIVRWLMGDSSKLSGLNDAKKVTKISADDLEQSNASNFAYSVWFYIDDWSYRYGEPKIVLGRLDADLKPSPSIVLGAIENNVKIETTVYGSAQSKSGSTHTCNVANVPIQRWVNLIVSLYGRTLDVYIDGKLVRTCVLPGVAKIANNAPVYVTPLGGFSGYTSNIHYYGDAVNPQQAYNIYRAGYGGSGIGNFPYEIQVSYLKDGEEQGSFTI</sequence>
<dbReference type="Pfam" id="PF13385">
    <property type="entry name" value="Laminin_G_3"/>
    <property type="match status" value="1"/>
</dbReference>
<dbReference type="InterPro" id="IPR013320">
    <property type="entry name" value="ConA-like_dom_sf"/>
</dbReference>